<evidence type="ECO:0000313" key="2">
    <source>
        <dbReference type="Proteomes" id="UP000030185"/>
    </source>
</evidence>
<accession>A0A098LBA2</accession>
<dbReference type="EMBL" id="BBLT01000001">
    <property type="protein sequence ID" value="GAL83468.1"/>
    <property type="molecule type" value="Genomic_DNA"/>
</dbReference>
<evidence type="ECO:0000313" key="1">
    <source>
        <dbReference type="EMBL" id="GAL83468.1"/>
    </source>
</evidence>
<proteinExistence type="predicted"/>
<reference evidence="1 2" key="1">
    <citation type="submission" date="2014-09" db="EMBL/GenBank/DDBJ databases">
        <title>Sporocytophaga myxococcoides PG-01 genome sequencing.</title>
        <authorList>
            <person name="Liu L."/>
            <person name="Gao P.J."/>
            <person name="Chen G.J."/>
            <person name="Wang L.S."/>
        </authorList>
    </citation>
    <scope>NUCLEOTIDE SEQUENCE [LARGE SCALE GENOMIC DNA]</scope>
    <source>
        <strain evidence="1 2">PG-01</strain>
    </source>
</reference>
<sequence>MSQKLTGSEIERVFLRILKELKWSERKLDRVINYEKLDCSTYKDISGIDLVKIAMILEVQPYELYNTSFAVESYKYEGSTDERMKKRGIKFINY</sequence>
<protein>
    <submittedName>
        <fullName evidence="1">Uncharacterized protein</fullName>
    </submittedName>
</protein>
<dbReference type="Proteomes" id="UP000030185">
    <property type="component" value="Unassembled WGS sequence"/>
</dbReference>
<gene>
    <name evidence="1" type="ORF">MYP_695</name>
</gene>
<dbReference type="STRING" id="153721.MYP_695"/>
<keyword evidence="2" id="KW-1185">Reference proteome</keyword>
<name>A0A098LBA2_9BACT</name>
<organism evidence="1 2">
    <name type="scientific">Sporocytophaga myxococcoides</name>
    <dbReference type="NCBI Taxonomy" id="153721"/>
    <lineage>
        <taxon>Bacteria</taxon>
        <taxon>Pseudomonadati</taxon>
        <taxon>Bacteroidota</taxon>
        <taxon>Cytophagia</taxon>
        <taxon>Cytophagales</taxon>
        <taxon>Cytophagaceae</taxon>
        <taxon>Sporocytophaga</taxon>
    </lineage>
</organism>
<comment type="caution">
    <text evidence="1">The sequence shown here is derived from an EMBL/GenBank/DDBJ whole genome shotgun (WGS) entry which is preliminary data.</text>
</comment>
<dbReference type="AlphaFoldDB" id="A0A098LBA2"/>